<dbReference type="Pfam" id="PF12822">
    <property type="entry name" value="ECF_trnsprt"/>
    <property type="match status" value="1"/>
</dbReference>
<feature type="transmembrane region" description="Helical" evidence="9">
    <location>
        <begin position="12"/>
        <end position="34"/>
    </location>
</feature>
<gene>
    <name evidence="10" type="ORF">FZD47_17380</name>
</gene>
<dbReference type="EMBL" id="VTES01000005">
    <property type="protein sequence ID" value="TYS61867.1"/>
    <property type="molecule type" value="Genomic_DNA"/>
</dbReference>
<evidence type="ECO:0000256" key="3">
    <source>
        <dbReference type="ARBA" id="ARBA00022448"/>
    </source>
</evidence>
<dbReference type="InterPro" id="IPR025720">
    <property type="entry name" value="RibU"/>
</dbReference>
<evidence type="ECO:0000256" key="7">
    <source>
        <dbReference type="ARBA" id="ARBA00023136"/>
    </source>
</evidence>
<accession>A0A5D4SE65</accession>
<name>A0A5D4SE65_9BACI</name>
<keyword evidence="6 9" id="KW-1133">Transmembrane helix</keyword>
<evidence type="ECO:0000256" key="6">
    <source>
        <dbReference type="ARBA" id="ARBA00022989"/>
    </source>
</evidence>
<dbReference type="Gene3D" id="1.10.1760.20">
    <property type="match status" value="1"/>
</dbReference>
<feature type="transmembrane region" description="Helical" evidence="9">
    <location>
        <begin position="41"/>
        <end position="61"/>
    </location>
</feature>
<evidence type="ECO:0000313" key="10">
    <source>
        <dbReference type="EMBL" id="TYS61867.1"/>
    </source>
</evidence>
<evidence type="ECO:0000256" key="9">
    <source>
        <dbReference type="SAM" id="Phobius"/>
    </source>
</evidence>
<evidence type="ECO:0000256" key="1">
    <source>
        <dbReference type="ARBA" id="ARBA00004651"/>
    </source>
</evidence>
<evidence type="ECO:0000313" key="11">
    <source>
        <dbReference type="Proteomes" id="UP000323732"/>
    </source>
</evidence>
<organism evidence="10 11">
    <name type="scientific">Bacillus infantis</name>
    <dbReference type="NCBI Taxonomy" id="324767"/>
    <lineage>
        <taxon>Bacteria</taxon>
        <taxon>Bacillati</taxon>
        <taxon>Bacillota</taxon>
        <taxon>Bacilli</taxon>
        <taxon>Bacillales</taxon>
        <taxon>Bacillaceae</taxon>
        <taxon>Bacillus</taxon>
    </lineage>
</organism>
<comment type="caution">
    <text evidence="10">The sequence shown here is derived from an EMBL/GenBank/DDBJ whole genome shotgun (WGS) entry which is preliminary data.</text>
</comment>
<keyword evidence="5 9" id="KW-0812">Transmembrane</keyword>
<evidence type="ECO:0000256" key="4">
    <source>
        <dbReference type="ARBA" id="ARBA00022475"/>
    </source>
</evidence>
<dbReference type="RefSeq" id="WP_022543445.1">
    <property type="nucleotide sequence ID" value="NZ_JAIVAO010000006.1"/>
</dbReference>
<dbReference type="PANTHER" id="PTHR38438">
    <property type="entry name" value="RIBOFLAVIN TRANSPORTER RIBU"/>
    <property type="match status" value="1"/>
</dbReference>
<reference evidence="10 11" key="1">
    <citation type="submission" date="2019-08" db="EMBL/GenBank/DDBJ databases">
        <title>Bacillus genomes from the desert of Cuatro Cienegas, Coahuila.</title>
        <authorList>
            <person name="Olmedo-Alvarez G."/>
        </authorList>
    </citation>
    <scope>NUCLEOTIDE SEQUENCE [LARGE SCALE GENOMIC DNA]</scope>
    <source>
        <strain evidence="10 11">CH37_1T</strain>
    </source>
</reference>
<evidence type="ECO:0000256" key="5">
    <source>
        <dbReference type="ARBA" id="ARBA00022692"/>
    </source>
</evidence>
<protein>
    <recommendedName>
        <fullName evidence="8">Riboflavin transporter</fullName>
    </recommendedName>
</protein>
<sequence>MSRIQKMASIGILTALSLILYLFKIPLPFFPVFLTLDVSDIPALIGAITMGPAAGILVQFLKNVIEYITHGSYVGLPVNQIANFCSGALIVGMIGAFYHYQKKLSWVSFTLSISIFLAAMYLLNYYFILPAIMNLLGLNMDQYLTSFTDANPLVKDFESAVLLIIIPFNLIKIFVVYSIGLPFAFRLERILQKRSLAV</sequence>
<feature type="transmembrane region" description="Helical" evidence="9">
    <location>
        <begin position="107"/>
        <end position="128"/>
    </location>
</feature>
<evidence type="ECO:0000256" key="2">
    <source>
        <dbReference type="ARBA" id="ARBA00005540"/>
    </source>
</evidence>
<dbReference type="PIRSF" id="PIRSF037778">
    <property type="entry name" value="UCP037778_transp_RibU"/>
    <property type="match status" value="1"/>
</dbReference>
<dbReference type="Proteomes" id="UP000323732">
    <property type="component" value="Unassembled WGS sequence"/>
</dbReference>
<feature type="transmembrane region" description="Helical" evidence="9">
    <location>
        <begin position="160"/>
        <end position="185"/>
    </location>
</feature>
<comment type="similarity">
    <text evidence="2 8">Belongs to the prokaryotic riboflavin transporter (P-RFT) (TC 2.A.87) family.</text>
</comment>
<dbReference type="InterPro" id="IPR024529">
    <property type="entry name" value="ECF_trnsprt_substrate-spec"/>
</dbReference>
<dbReference type="GO" id="GO:0005886">
    <property type="term" value="C:plasma membrane"/>
    <property type="evidence" value="ECO:0007669"/>
    <property type="project" value="UniProtKB-SubCell"/>
</dbReference>
<keyword evidence="3 8" id="KW-0813">Transport</keyword>
<dbReference type="PANTHER" id="PTHR38438:SF1">
    <property type="entry name" value="RIBOFLAVIN TRANSPORTER RIBU"/>
    <property type="match status" value="1"/>
</dbReference>
<dbReference type="GO" id="GO:0032217">
    <property type="term" value="F:riboflavin transmembrane transporter activity"/>
    <property type="evidence" value="ECO:0007669"/>
    <property type="project" value="UniProtKB-UniRule"/>
</dbReference>
<keyword evidence="4 8" id="KW-1003">Cell membrane</keyword>
<proteinExistence type="inferred from homology"/>
<evidence type="ECO:0000256" key="8">
    <source>
        <dbReference type="PIRNR" id="PIRNR037778"/>
    </source>
</evidence>
<comment type="subcellular location">
    <subcellularLocation>
        <location evidence="1">Cell membrane</location>
        <topology evidence="1">Multi-pass membrane protein</topology>
    </subcellularLocation>
</comment>
<dbReference type="AlphaFoldDB" id="A0A5D4SE65"/>
<feature type="transmembrane region" description="Helical" evidence="9">
    <location>
        <begin position="81"/>
        <end position="100"/>
    </location>
</feature>
<comment type="function">
    <text evidence="8">Probably a riboflavin-binding protein that interacts with the energy-coupling factor (ECF) ABC-transporter complex.</text>
</comment>
<keyword evidence="7 8" id="KW-0472">Membrane</keyword>